<comment type="subunit">
    <text evidence="9">Monomer.</text>
</comment>
<dbReference type="EMBL" id="FQUP01000002">
    <property type="protein sequence ID" value="SHF61561.1"/>
    <property type="molecule type" value="Genomic_DNA"/>
</dbReference>
<dbReference type="HAMAP" id="MF_00916">
    <property type="entry name" value="QueG"/>
    <property type="match status" value="1"/>
</dbReference>
<feature type="binding site" evidence="9">
    <location>
        <position position="197"/>
    </location>
    <ligand>
        <name>[4Fe-4S] cluster</name>
        <dbReference type="ChEBI" id="CHEBI:49883"/>
        <label>1</label>
    </ligand>
</feature>
<comment type="catalytic activity">
    <reaction evidence="9">
        <text>epoxyqueuosine(34) in tRNA + AH2 = queuosine(34) in tRNA + A + H2O</text>
        <dbReference type="Rhea" id="RHEA:32159"/>
        <dbReference type="Rhea" id="RHEA-COMP:18571"/>
        <dbReference type="Rhea" id="RHEA-COMP:18582"/>
        <dbReference type="ChEBI" id="CHEBI:13193"/>
        <dbReference type="ChEBI" id="CHEBI:15377"/>
        <dbReference type="ChEBI" id="CHEBI:17499"/>
        <dbReference type="ChEBI" id="CHEBI:194431"/>
        <dbReference type="ChEBI" id="CHEBI:194443"/>
        <dbReference type="EC" id="1.17.99.6"/>
    </reaction>
</comment>
<evidence type="ECO:0000256" key="5">
    <source>
        <dbReference type="ARBA" id="ARBA00022785"/>
    </source>
</evidence>
<dbReference type="InterPro" id="IPR013542">
    <property type="entry name" value="QueG_DUF1730"/>
</dbReference>
<protein>
    <recommendedName>
        <fullName evidence="9">Epoxyqueuosine reductase</fullName>
        <ecNumber evidence="9">1.17.99.6</ecNumber>
    </recommendedName>
    <alternativeName>
        <fullName evidence="9">Queuosine biosynthesis protein QueG</fullName>
    </alternativeName>
</protein>
<reference evidence="12 13" key="1">
    <citation type="submission" date="2016-11" db="EMBL/GenBank/DDBJ databases">
        <authorList>
            <person name="Jaros S."/>
            <person name="Januszkiewicz K."/>
            <person name="Wedrychowicz H."/>
        </authorList>
    </citation>
    <scope>NUCLEOTIDE SEQUENCE [LARGE SCALE GENOMIC DNA]</scope>
    <source>
        <strain evidence="12 13">DSM 19436</strain>
    </source>
</reference>
<evidence type="ECO:0000256" key="1">
    <source>
        <dbReference type="ARBA" id="ARBA00022485"/>
    </source>
</evidence>
<evidence type="ECO:0000256" key="6">
    <source>
        <dbReference type="ARBA" id="ARBA00023002"/>
    </source>
</evidence>
<dbReference type="Pfam" id="PF13484">
    <property type="entry name" value="Fer4_16"/>
    <property type="match status" value="1"/>
</dbReference>
<dbReference type="AlphaFoldDB" id="A0A1M5D3L2"/>
<dbReference type="InterPro" id="IPR017900">
    <property type="entry name" value="4Fe4S_Fe_S_CS"/>
</dbReference>
<dbReference type="GO" id="GO:0031419">
    <property type="term" value="F:cobalamin binding"/>
    <property type="evidence" value="ECO:0007669"/>
    <property type="project" value="UniProtKB-KW"/>
</dbReference>
<comment type="caution">
    <text evidence="9">Lacks conserved residue(s) required for the propagation of feature annotation.</text>
</comment>
<evidence type="ECO:0000256" key="2">
    <source>
        <dbReference type="ARBA" id="ARBA00022490"/>
    </source>
</evidence>
<dbReference type="UniPathway" id="UPA00392"/>
<keyword evidence="8 9" id="KW-0411">Iron-sulfur</keyword>
<feature type="binding site" evidence="9">
    <location>
        <begin position="244"/>
        <end position="245"/>
    </location>
    <ligand>
        <name>cob(II)alamin</name>
        <dbReference type="ChEBI" id="CHEBI:16304"/>
    </ligand>
</feature>
<evidence type="ECO:0000256" key="3">
    <source>
        <dbReference type="ARBA" id="ARBA00022694"/>
    </source>
</evidence>
<accession>A0A1M5D3L2</accession>
<feature type="binding site" evidence="9">
    <location>
        <position position="191"/>
    </location>
    <ligand>
        <name>[4Fe-4S] cluster</name>
        <dbReference type="ChEBI" id="CHEBI:49883"/>
        <label>1</label>
    </ligand>
</feature>
<keyword evidence="9" id="KW-0846">Cobalamin</keyword>
<comment type="subcellular location">
    <subcellularLocation>
        <location evidence="9">Cytoplasm</location>
    </subcellularLocation>
</comment>
<proteinExistence type="inferred from homology"/>
<dbReference type="FunFam" id="3.30.70.20:FF:000017">
    <property type="entry name" value="Epoxyqueuosine reductase"/>
    <property type="match status" value="1"/>
</dbReference>
<keyword evidence="7 9" id="KW-0408">Iron</keyword>
<dbReference type="PROSITE" id="PS00198">
    <property type="entry name" value="4FE4S_FER_1"/>
    <property type="match status" value="1"/>
</dbReference>
<evidence type="ECO:0000313" key="12">
    <source>
        <dbReference type="EMBL" id="SHF61561.1"/>
    </source>
</evidence>
<dbReference type="Gene3D" id="1.25.10.10">
    <property type="entry name" value="Leucine-rich Repeat Variant"/>
    <property type="match status" value="1"/>
</dbReference>
<feature type="domain" description="4Fe-4S ferredoxin-type" evidence="11">
    <location>
        <begin position="182"/>
        <end position="211"/>
    </location>
</feature>
<dbReference type="GO" id="GO:0052693">
    <property type="term" value="F:epoxyqueuosine reductase activity"/>
    <property type="evidence" value="ECO:0007669"/>
    <property type="project" value="UniProtKB-UniRule"/>
</dbReference>
<dbReference type="EC" id="1.17.99.6" evidence="9"/>
<feature type="binding site" evidence="9">
    <location>
        <position position="247"/>
    </location>
    <ligand>
        <name>[4Fe-4S] cluster</name>
        <dbReference type="ChEBI" id="CHEBI:49883"/>
        <label>2</label>
    </ligand>
</feature>
<feature type="binding site" evidence="9">
    <location>
        <position position="244"/>
    </location>
    <ligand>
        <name>[4Fe-4S] cluster</name>
        <dbReference type="ChEBI" id="CHEBI:49883"/>
        <label>2</label>
    </ligand>
</feature>
<dbReference type="PANTHER" id="PTHR30002:SF4">
    <property type="entry name" value="EPOXYQUEUOSINE REDUCTASE"/>
    <property type="match status" value="1"/>
</dbReference>
<keyword evidence="9" id="KW-0170">Cobalt</keyword>
<dbReference type="Gene3D" id="3.30.70.20">
    <property type="match status" value="1"/>
</dbReference>
<evidence type="ECO:0000256" key="8">
    <source>
        <dbReference type="ARBA" id="ARBA00023014"/>
    </source>
</evidence>
<dbReference type="GO" id="GO:0005737">
    <property type="term" value="C:cytoplasm"/>
    <property type="evidence" value="ECO:0007669"/>
    <property type="project" value="UniProtKB-SubCell"/>
</dbReference>
<dbReference type="NCBIfam" id="TIGR00276">
    <property type="entry name" value="tRNA epoxyqueuosine(34) reductase QueG"/>
    <property type="match status" value="1"/>
</dbReference>
<evidence type="ECO:0000259" key="11">
    <source>
        <dbReference type="PROSITE" id="PS51379"/>
    </source>
</evidence>
<dbReference type="Proteomes" id="UP000184485">
    <property type="component" value="Unassembled WGS sequence"/>
</dbReference>
<feature type="binding site" evidence="9">
    <location>
        <position position="251"/>
    </location>
    <ligand>
        <name>[4Fe-4S] cluster</name>
        <dbReference type="ChEBI" id="CHEBI:49883"/>
        <label>1</label>
    </ligand>
</feature>
<comment type="cofactor">
    <cofactor evidence="9">
        <name>cob(II)alamin</name>
        <dbReference type="ChEBI" id="CHEBI:16304"/>
    </cofactor>
</comment>
<dbReference type="GO" id="GO:0046872">
    <property type="term" value="F:metal ion binding"/>
    <property type="evidence" value="ECO:0007669"/>
    <property type="project" value="UniProtKB-KW"/>
</dbReference>
<feature type="region of interest" description="Disordered" evidence="10">
    <location>
        <begin position="379"/>
        <end position="398"/>
    </location>
</feature>
<keyword evidence="3 9" id="KW-0819">tRNA processing</keyword>
<organism evidence="12 13">
    <name type="scientific">Kaistia soli DSM 19436</name>
    <dbReference type="NCBI Taxonomy" id="1122133"/>
    <lineage>
        <taxon>Bacteria</taxon>
        <taxon>Pseudomonadati</taxon>
        <taxon>Pseudomonadota</taxon>
        <taxon>Alphaproteobacteria</taxon>
        <taxon>Hyphomicrobiales</taxon>
        <taxon>Kaistiaceae</taxon>
        <taxon>Kaistia</taxon>
    </lineage>
</organism>
<gene>
    <name evidence="9" type="primary">queG</name>
    <name evidence="12" type="ORF">SAMN02745157_2552</name>
</gene>
<dbReference type="InterPro" id="IPR011989">
    <property type="entry name" value="ARM-like"/>
</dbReference>
<keyword evidence="6 9" id="KW-0560">Oxidoreductase</keyword>
<dbReference type="GO" id="GO:0008616">
    <property type="term" value="P:tRNA queuosine(34) biosynthetic process"/>
    <property type="evidence" value="ECO:0007669"/>
    <property type="project" value="UniProtKB-UniRule"/>
</dbReference>
<feature type="binding site" evidence="9">
    <location>
        <position position="194"/>
    </location>
    <ligand>
        <name>[4Fe-4S] cluster</name>
        <dbReference type="ChEBI" id="CHEBI:49883"/>
        <label>1</label>
    </ligand>
</feature>
<keyword evidence="13" id="KW-1185">Reference proteome</keyword>
<feature type="active site" description="Proton donor" evidence="9">
    <location>
        <position position="137"/>
    </location>
</feature>
<comment type="cofactor">
    <cofactor evidence="9">
        <name>[4Fe-4S] cluster</name>
        <dbReference type="ChEBI" id="CHEBI:49883"/>
    </cofactor>
    <text evidence="9">Binds 2 [4Fe-4S] clusters per monomer.</text>
</comment>
<feature type="binding site" evidence="9">
    <location>
        <position position="172"/>
    </location>
    <ligand>
        <name>cob(II)alamin</name>
        <dbReference type="ChEBI" id="CHEBI:16304"/>
    </ligand>
</feature>
<dbReference type="SUPFAM" id="SSF46548">
    <property type="entry name" value="alpha-helical ferredoxin"/>
    <property type="match status" value="1"/>
</dbReference>
<keyword evidence="2 9" id="KW-0963">Cytoplasm</keyword>
<keyword evidence="5 9" id="KW-0671">Queuosine biosynthesis</keyword>
<keyword evidence="1 9" id="KW-0004">4Fe-4S</keyword>
<name>A0A1M5D3L2_9HYPH</name>
<feature type="binding site" evidence="9">
    <location>
        <position position="219"/>
    </location>
    <ligand>
        <name>cob(II)alamin</name>
        <dbReference type="ChEBI" id="CHEBI:16304"/>
    </ligand>
</feature>
<dbReference type="Pfam" id="PF08331">
    <property type="entry name" value="QueG_DUF1730"/>
    <property type="match status" value="1"/>
</dbReference>
<dbReference type="InterPro" id="IPR016024">
    <property type="entry name" value="ARM-type_fold"/>
</dbReference>
<dbReference type="GO" id="GO:0051539">
    <property type="term" value="F:4 iron, 4 sulfur cluster binding"/>
    <property type="evidence" value="ECO:0007669"/>
    <property type="project" value="UniProtKB-KW"/>
</dbReference>
<evidence type="ECO:0000256" key="4">
    <source>
        <dbReference type="ARBA" id="ARBA00022723"/>
    </source>
</evidence>
<comment type="similarity">
    <text evidence="9">Belongs to the QueG family.</text>
</comment>
<evidence type="ECO:0000256" key="7">
    <source>
        <dbReference type="ARBA" id="ARBA00023004"/>
    </source>
</evidence>
<sequence>MNEAGLLAEKARLVADAAGEGFDALRITTPDAIPEAAGRLSTFLADGHHASMDWMAETEARRADPRILWPDVRAVIMLGLNYGPESDPRAILEQRDRGAISVYAQNRDYHDVIKGKLKLLAGRLAARTGAEVKVFVDTAPLMEKPLAARAGLGWQGKHTNLVSREFGSWLFLGAILTALPLPPDSSERDHCGSCRACLDACPTSAFPAPYRLDARRCISYLTIEHAGPIPEEFRAAMGNRIYGCDDCLAACPWNKFARAGAEMKLKARPDLQAPRLADLAALDDQAFRALFSGSPVKRIGRDRFVRNVLIAIGNSADSSLAPAVLARLDDEAAVVRGAAVWALGRLSPERAREEWMTRKGRERDAAVIDEWIALSRLAADDATEQERHDQDPAPPRSS</sequence>
<feature type="binding site" evidence="9">
    <location>
        <position position="161"/>
    </location>
    <ligand>
        <name>cob(II)alamin</name>
        <dbReference type="ChEBI" id="CHEBI:16304"/>
    </ligand>
</feature>
<feature type="binding site" evidence="9">
    <location>
        <position position="201"/>
    </location>
    <ligand>
        <name>[4Fe-4S] cluster</name>
        <dbReference type="ChEBI" id="CHEBI:49883"/>
        <label>2</label>
    </ligand>
</feature>
<comment type="function">
    <text evidence="9">Catalyzes the conversion of epoxyqueuosine (oQ) to queuosine (Q), which is a hypermodified base found in the wobble positions of tRNA(Asp), tRNA(Asn), tRNA(His) and tRNA(Tyr).</text>
</comment>
<dbReference type="STRING" id="1122133.SAMN02745157_2552"/>
<evidence type="ECO:0000256" key="10">
    <source>
        <dbReference type="SAM" id="MobiDB-lite"/>
    </source>
</evidence>
<evidence type="ECO:0000313" key="13">
    <source>
        <dbReference type="Proteomes" id="UP000184485"/>
    </source>
</evidence>
<feature type="binding site" evidence="9">
    <location>
        <position position="137"/>
    </location>
    <ligand>
        <name>cob(II)alamin</name>
        <dbReference type="ChEBI" id="CHEBI:16304"/>
    </ligand>
</feature>
<feature type="binding site" evidence="9">
    <location>
        <position position="217"/>
    </location>
    <ligand>
        <name>[4Fe-4S] cluster</name>
        <dbReference type="ChEBI" id="CHEBI:49883"/>
        <label>2</label>
    </ligand>
</feature>
<dbReference type="PROSITE" id="PS51379">
    <property type="entry name" value="4FE4S_FER_2"/>
    <property type="match status" value="1"/>
</dbReference>
<comment type="pathway">
    <text evidence="9">tRNA modification; tRNA-queuosine biosynthesis.</text>
</comment>
<dbReference type="PANTHER" id="PTHR30002">
    <property type="entry name" value="EPOXYQUEUOSINE REDUCTASE"/>
    <property type="match status" value="1"/>
</dbReference>
<evidence type="ECO:0000256" key="9">
    <source>
        <dbReference type="HAMAP-Rule" id="MF_00916"/>
    </source>
</evidence>
<feature type="binding site" evidence="9">
    <location>
        <position position="62"/>
    </location>
    <ligand>
        <name>cob(II)alamin</name>
        <dbReference type="ChEBI" id="CHEBI:16304"/>
    </ligand>
</feature>
<dbReference type="SUPFAM" id="SSF48371">
    <property type="entry name" value="ARM repeat"/>
    <property type="match status" value="1"/>
</dbReference>
<dbReference type="InterPro" id="IPR017896">
    <property type="entry name" value="4Fe4S_Fe-S-bd"/>
</dbReference>
<dbReference type="InterPro" id="IPR004453">
    <property type="entry name" value="QueG"/>
</dbReference>
<keyword evidence="4 9" id="KW-0479">Metal-binding</keyword>